<dbReference type="EMBL" id="BGPR01002771">
    <property type="protein sequence ID" value="GBM78699.1"/>
    <property type="molecule type" value="Genomic_DNA"/>
</dbReference>
<evidence type="ECO:0000256" key="1">
    <source>
        <dbReference type="SAM" id="MobiDB-lite"/>
    </source>
</evidence>
<organism evidence="2 3">
    <name type="scientific">Araneus ventricosus</name>
    <name type="common">Orbweaver spider</name>
    <name type="synonym">Epeira ventricosa</name>
    <dbReference type="NCBI Taxonomy" id="182803"/>
    <lineage>
        <taxon>Eukaryota</taxon>
        <taxon>Metazoa</taxon>
        <taxon>Ecdysozoa</taxon>
        <taxon>Arthropoda</taxon>
        <taxon>Chelicerata</taxon>
        <taxon>Arachnida</taxon>
        <taxon>Araneae</taxon>
        <taxon>Araneomorphae</taxon>
        <taxon>Entelegynae</taxon>
        <taxon>Araneoidea</taxon>
        <taxon>Araneidae</taxon>
        <taxon>Araneus</taxon>
    </lineage>
</organism>
<proteinExistence type="predicted"/>
<reference evidence="2 3" key="1">
    <citation type="journal article" date="2019" name="Sci. Rep.">
        <title>Orb-weaving spider Araneus ventricosus genome elucidates the spidroin gene catalogue.</title>
        <authorList>
            <person name="Kono N."/>
            <person name="Nakamura H."/>
            <person name="Ohtoshi R."/>
            <person name="Moran D.A.P."/>
            <person name="Shinohara A."/>
            <person name="Yoshida Y."/>
            <person name="Fujiwara M."/>
            <person name="Mori M."/>
            <person name="Tomita M."/>
            <person name="Arakawa K."/>
        </authorList>
    </citation>
    <scope>NUCLEOTIDE SEQUENCE [LARGE SCALE GENOMIC DNA]</scope>
</reference>
<dbReference type="AlphaFoldDB" id="A0A4Y2INC6"/>
<accession>A0A4Y2INC6</accession>
<gene>
    <name evidence="2" type="ORF">AVEN_173745_2</name>
</gene>
<keyword evidence="3" id="KW-1185">Reference proteome</keyword>
<feature type="region of interest" description="Disordered" evidence="1">
    <location>
        <begin position="172"/>
        <end position="199"/>
    </location>
</feature>
<evidence type="ECO:0000313" key="2">
    <source>
        <dbReference type="EMBL" id="GBM78699.1"/>
    </source>
</evidence>
<sequence>MFGGPNGTESAFKLGNDSDLSSRIGCIQRECDVIVKKSSDLNILMNFHVLDLPESEKHNFGIVFVCLFVCPLNRFGCCNGFRYGAWDGVLSMNMKAQTRNEIQIGQMDYIYPDTPFQTTINVLAAFILNENLISSDIETTLLASESRLRQVQSWREIGVLFSTERDPNRLEKRVRESDLSLTGGKSDVSQPNRGARIDP</sequence>
<evidence type="ECO:0000313" key="3">
    <source>
        <dbReference type="Proteomes" id="UP000499080"/>
    </source>
</evidence>
<dbReference type="Proteomes" id="UP000499080">
    <property type="component" value="Unassembled WGS sequence"/>
</dbReference>
<protein>
    <submittedName>
        <fullName evidence="2">Uncharacterized protein</fullName>
    </submittedName>
</protein>
<name>A0A4Y2INC6_ARAVE</name>
<comment type="caution">
    <text evidence="2">The sequence shown here is derived from an EMBL/GenBank/DDBJ whole genome shotgun (WGS) entry which is preliminary data.</text>
</comment>